<dbReference type="RefSeq" id="WP_395825820.1">
    <property type="nucleotide sequence ID" value="NZ_CP043494.1"/>
</dbReference>
<dbReference type="NCBIfam" id="NF033545">
    <property type="entry name" value="transpos_IS630"/>
    <property type="match status" value="1"/>
</dbReference>
<sequence>MARVAQLRGIAPISHSTVALILRDADLQPHRYRYWKTPTPGETFRHQAARILWCYEHAQTLARRNEVVLCLDEKPNIQVLERRCLTHPMKPGLIEKQEFEYVRHGTVNFLAKLVVHSGRMRGWCLERNDGACLRAVLPQVLGEHDNARRIHLIWDGGPSHAAQETLDFLHSNYPHVRVLFTPAHASWLNQAELLLRAFAAHYLQRGSWASRDELIEHLDASWPEYNRLYAHPFTWSWTRAKMHEWVDRHLS</sequence>
<dbReference type="InterPro" id="IPR047655">
    <property type="entry name" value="Transpos_IS630-like"/>
</dbReference>
<dbReference type="EMBL" id="CP043494">
    <property type="protein sequence ID" value="WNG51601.1"/>
    <property type="molecule type" value="Genomic_DNA"/>
</dbReference>
<dbReference type="Proteomes" id="UP001611383">
    <property type="component" value="Chromosome"/>
</dbReference>
<dbReference type="InterPro" id="IPR038717">
    <property type="entry name" value="Tc1-like_DDE_dom"/>
</dbReference>
<dbReference type="InterPro" id="IPR036397">
    <property type="entry name" value="RNaseH_sf"/>
</dbReference>
<organism evidence="2 3">
    <name type="scientific">Archangium minus</name>
    <dbReference type="NCBI Taxonomy" id="83450"/>
    <lineage>
        <taxon>Bacteria</taxon>
        <taxon>Pseudomonadati</taxon>
        <taxon>Myxococcota</taxon>
        <taxon>Myxococcia</taxon>
        <taxon>Myxococcales</taxon>
        <taxon>Cystobacterineae</taxon>
        <taxon>Archangiaceae</taxon>
        <taxon>Archangium</taxon>
    </lineage>
</organism>
<reference evidence="2 3" key="1">
    <citation type="submission" date="2019-08" db="EMBL/GenBank/DDBJ databases">
        <title>Archangium and Cystobacter genomes.</title>
        <authorList>
            <person name="Chen I.-C.K."/>
            <person name="Wielgoss S."/>
        </authorList>
    </citation>
    <scope>NUCLEOTIDE SEQUENCE [LARGE SCALE GENOMIC DNA]</scope>
    <source>
        <strain evidence="2 3">Cbm 6</strain>
    </source>
</reference>
<evidence type="ECO:0000313" key="3">
    <source>
        <dbReference type="Proteomes" id="UP001611383"/>
    </source>
</evidence>
<accession>A0ABY9X8A2</accession>
<gene>
    <name evidence="2" type="ORF">F0U60_51365</name>
</gene>
<keyword evidence="3" id="KW-1185">Reference proteome</keyword>
<dbReference type="Gene3D" id="3.30.420.10">
    <property type="entry name" value="Ribonuclease H-like superfamily/Ribonuclease H"/>
    <property type="match status" value="1"/>
</dbReference>
<evidence type="ECO:0000259" key="1">
    <source>
        <dbReference type="Pfam" id="PF13358"/>
    </source>
</evidence>
<protein>
    <submittedName>
        <fullName evidence="2">IS630 family transposase</fullName>
    </submittedName>
</protein>
<evidence type="ECO:0000313" key="2">
    <source>
        <dbReference type="EMBL" id="WNG51601.1"/>
    </source>
</evidence>
<name>A0ABY9X8A2_9BACT</name>
<proteinExistence type="predicted"/>
<dbReference type="Pfam" id="PF13358">
    <property type="entry name" value="DDE_3"/>
    <property type="match status" value="1"/>
</dbReference>
<feature type="domain" description="Tc1-like transposase DDE" evidence="1">
    <location>
        <begin position="68"/>
        <end position="215"/>
    </location>
</feature>